<dbReference type="SUPFAM" id="SSF50621">
    <property type="entry name" value="Alanine racemase C-terminal domain-like"/>
    <property type="match status" value="1"/>
</dbReference>
<protein>
    <submittedName>
        <fullName evidence="6">Type III PLP-dependent enzyme</fullName>
    </submittedName>
</protein>
<evidence type="ECO:0000313" key="7">
    <source>
        <dbReference type="Proteomes" id="UP001183410"/>
    </source>
</evidence>
<evidence type="ECO:0000256" key="3">
    <source>
        <dbReference type="SAM" id="MobiDB-lite"/>
    </source>
</evidence>
<feature type="domain" description="Orn/DAP/Arg decarboxylase 2 C-terminal" evidence="4">
    <location>
        <begin position="16"/>
        <end position="365"/>
    </location>
</feature>
<reference evidence="7" key="1">
    <citation type="submission" date="2023-07" db="EMBL/GenBank/DDBJ databases">
        <title>30 novel species of actinomycetes from the DSMZ collection.</title>
        <authorList>
            <person name="Nouioui I."/>
        </authorList>
    </citation>
    <scope>NUCLEOTIDE SEQUENCE [LARGE SCALE GENOMIC DNA]</scope>
    <source>
        <strain evidence="7">DSM 44915</strain>
    </source>
</reference>
<gene>
    <name evidence="6" type="ORF">RM844_23545</name>
</gene>
<keyword evidence="7" id="KW-1185">Reference proteome</keyword>
<dbReference type="Gene3D" id="3.20.20.10">
    <property type="entry name" value="Alanine racemase"/>
    <property type="match status" value="1"/>
</dbReference>
<dbReference type="Proteomes" id="UP001183410">
    <property type="component" value="Unassembled WGS sequence"/>
</dbReference>
<accession>A0ABU2JWC6</accession>
<dbReference type="SUPFAM" id="SSF51419">
    <property type="entry name" value="PLP-binding barrel"/>
    <property type="match status" value="1"/>
</dbReference>
<dbReference type="Pfam" id="PF00278">
    <property type="entry name" value="Orn_DAP_Arg_deC"/>
    <property type="match status" value="1"/>
</dbReference>
<keyword evidence="2" id="KW-0663">Pyridoxal phosphate</keyword>
<proteinExistence type="predicted"/>
<dbReference type="EMBL" id="JAVREO010000015">
    <property type="protein sequence ID" value="MDT0269264.1"/>
    <property type="molecule type" value="Genomic_DNA"/>
</dbReference>
<dbReference type="PANTHER" id="PTHR43727">
    <property type="entry name" value="DIAMINOPIMELATE DECARBOXYLASE"/>
    <property type="match status" value="1"/>
</dbReference>
<name>A0ABU2JWC6_9ACTN</name>
<sequence length="419" mass="44346">MSQVQQLADRFGTPLYIYDLDRVAAARRDLFQSLPAEFDLYYALKANPHPDVVRATRDGDGPRCRAEISSTGELAAALEAGFDGADCLYTGPGKTHAELDEALRLGVRLFSTESLTDLRHVGDAARRLGVEARCLLRVNSASASAATSIRMTGAPSQFGFDAETLGDLADELRAVPGARVVGFHFFPLSNAQDEDALIGEFQHTIRTAAQLAKETGVELEYLDIGGGFAAPYAVAGERPRYPRLRAALETTLDTELPTWRGDIKVACESGRHLVGDSGTLVLGVVNTKTSRGRNFVIVDAGINAFGGLSGLGRLLPVAVAPQGDTPATEVASLVGPLCTPGDLLGRDIAVPPLAADDRVVLGNVGAYGVSASLLMFLGRPAPTEVAVRGERIVSVSRITHRREHTPVTDPHTSSQGAPA</sequence>
<comment type="cofactor">
    <cofactor evidence="1">
        <name>pyridoxal 5'-phosphate</name>
        <dbReference type="ChEBI" id="CHEBI:597326"/>
    </cofactor>
</comment>
<dbReference type="InterPro" id="IPR029066">
    <property type="entry name" value="PLP-binding_barrel"/>
</dbReference>
<dbReference type="Pfam" id="PF02784">
    <property type="entry name" value="Orn_Arg_deC_N"/>
    <property type="match status" value="1"/>
</dbReference>
<dbReference type="Gene3D" id="2.40.37.10">
    <property type="entry name" value="Lyase, Ornithine Decarboxylase, Chain A, domain 1"/>
    <property type="match status" value="1"/>
</dbReference>
<feature type="domain" description="Orn/DAP/Arg decarboxylase 2 N-terminal" evidence="5">
    <location>
        <begin position="23"/>
        <end position="274"/>
    </location>
</feature>
<dbReference type="InterPro" id="IPR022644">
    <property type="entry name" value="De-COase2_N"/>
</dbReference>
<evidence type="ECO:0000313" key="6">
    <source>
        <dbReference type="EMBL" id="MDT0269264.1"/>
    </source>
</evidence>
<comment type="caution">
    <text evidence="6">The sequence shown here is derived from an EMBL/GenBank/DDBJ whole genome shotgun (WGS) entry which is preliminary data.</text>
</comment>
<evidence type="ECO:0000256" key="1">
    <source>
        <dbReference type="ARBA" id="ARBA00001933"/>
    </source>
</evidence>
<evidence type="ECO:0000259" key="5">
    <source>
        <dbReference type="Pfam" id="PF02784"/>
    </source>
</evidence>
<dbReference type="InterPro" id="IPR022643">
    <property type="entry name" value="De-COase2_C"/>
</dbReference>
<feature type="region of interest" description="Disordered" evidence="3">
    <location>
        <begin position="399"/>
        <end position="419"/>
    </location>
</feature>
<dbReference type="RefSeq" id="WP_311669349.1">
    <property type="nucleotide sequence ID" value="NZ_JAVREO010000015.1"/>
</dbReference>
<organism evidence="6 7">
    <name type="scientific">Streptomyces chisholmiae</name>
    <dbReference type="NCBI Taxonomy" id="3075540"/>
    <lineage>
        <taxon>Bacteria</taxon>
        <taxon>Bacillati</taxon>
        <taxon>Actinomycetota</taxon>
        <taxon>Actinomycetes</taxon>
        <taxon>Kitasatosporales</taxon>
        <taxon>Streptomycetaceae</taxon>
        <taxon>Streptomyces</taxon>
    </lineage>
</organism>
<dbReference type="InterPro" id="IPR009006">
    <property type="entry name" value="Ala_racemase/Decarboxylase_C"/>
</dbReference>
<evidence type="ECO:0000256" key="2">
    <source>
        <dbReference type="ARBA" id="ARBA00022898"/>
    </source>
</evidence>
<dbReference type="PANTHER" id="PTHR43727:SF2">
    <property type="entry name" value="GROUP IV DECARBOXYLASE"/>
    <property type="match status" value="1"/>
</dbReference>
<evidence type="ECO:0000259" key="4">
    <source>
        <dbReference type="Pfam" id="PF00278"/>
    </source>
</evidence>
<feature type="compositionally biased region" description="Polar residues" evidence="3">
    <location>
        <begin position="410"/>
        <end position="419"/>
    </location>
</feature>